<reference evidence="1" key="1">
    <citation type="journal article" date="2014" name="Int. J. Syst. Evol. Microbiol.">
        <title>Complete genome sequence of Corynebacterium casei LMG S-19264T (=DSM 44701T), isolated from a smear-ripened cheese.</title>
        <authorList>
            <consortium name="US DOE Joint Genome Institute (JGI-PGF)"/>
            <person name="Walter F."/>
            <person name="Albersmeier A."/>
            <person name="Kalinowski J."/>
            <person name="Ruckert C."/>
        </authorList>
    </citation>
    <scope>NUCLEOTIDE SEQUENCE</scope>
    <source>
        <strain evidence="1">JCM 4646</strain>
    </source>
</reference>
<dbReference type="EMBL" id="BNBO01000040">
    <property type="protein sequence ID" value="GHH79079.1"/>
    <property type="molecule type" value="Genomic_DNA"/>
</dbReference>
<protein>
    <submittedName>
        <fullName evidence="1">Uncharacterized protein</fullName>
    </submittedName>
</protein>
<evidence type="ECO:0000313" key="2">
    <source>
        <dbReference type="Proteomes" id="UP000617734"/>
    </source>
</evidence>
<dbReference type="RefSeq" id="WP_190213722.1">
    <property type="nucleotide sequence ID" value="NZ_BNBO01000040.1"/>
</dbReference>
<accession>A0A919G7B2</accession>
<gene>
    <name evidence="1" type="ORF">GCM10018781_56280</name>
</gene>
<organism evidence="1 2">
    <name type="scientific">Kitasatospora indigofera</name>
    <dbReference type="NCBI Taxonomy" id="67307"/>
    <lineage>
        <taxon>Bacteria</taxon>
        <taxon>Bacillati</taxon>
        <taxon>Actinomycetota</taxon>
        <taxon>Actinomycetes</taxon>
        <taxon>Kitasatosporales</taxon>
        <taxon>Streptomycetaceae</taxon>
        <taxon>Kitasatospora</taxon>
    </lineage>
</organism>
<name>A0A919G7B2_9ACTN</name>
<evidence type="ECO:0000313" key="1">
    <source>
        <dbReference type="EMBL" id="GHH79079.1"/>
    </source>
</evidence>
<dbReference type="GeneID" id="95355980"/>
<dbReference type="AlphaFoldDB" id="A0A919G7B2"/>
<comment type="caution">
    <text evidence="1">The sequence shown here is derived from an EMBL/GenBank/DDBJ whole genome shotgun (WGS) entry which is preliminary data.</text>
</comment>
<keyword evidence="2" id="KW-1185">Reference proteome</keyword>
<reference evidence="1" key="2">
    <citation type="submission" date="2020-09" db="EMBL/GenBank/DDBJ databases">
        <authorList>
            <person name="Sun Q."/>
            <person name="Ohkuma M."/>
        </authorList>
    </citation>
    <scope>NUCLEOTIDE SEQUENCE</scope>
    <source>
        <strain evidence="1">JCM 4646</strain>
    </source>
</reference>
<sequence length="217" mass="23326">MSRDPYQHLYEDGEIFAVDLVRRAADPTATTDTEHALRDLAHRHPALTEYDAAIALTGALARLSCTTLRAASMRHHPPATRLLDDQPAPSTAQAREITEVLDRLDVDLLSADRTPLGHAFIELIRLALAELLPGGRPLHESAAEPLDYALSSTPGPADALLPLVIRAAQLTLACLHHLLDLDSDTTHATGLDSVVEQVLDGFELYKITQQAAGAGAS</sequence>
<dbReference type="Proteomes" id="UP000617734">
    <property type="component" value="Unassembled WGS sequence"/>
</dbReference>
<proteinExistence type="predicted"/>